<proteinExistence type="predicted"/>
<keyword evidence="5" id="KW-0539">Nucleus</keyword>
<evidence type="ECO:0000256" key="2">
    <source>
        <dbReference type="ARBA" id="ARBA00022553"/>
    </source>
</evidence>
<accession>A0AAD4SGD8</accession>
<evidence type="ECO:0000256" key="4">
    <source>
        <dbReference type="ARBA" id="ARBA00023054"/>
    </source>
</evidence>
<dbReference type="EMBL" id="JAJJMB010010620">
    <property type="protein sequence ID" value="KAI3907305.1"/>
    <property type="molecule type" value="Genomic_DNA"/>
</dbReference>
<organism evidence="8 9">
    <name type="scientific">Papaver atlanticum</name>
    <dbReference type="NCBI Taxonomy" id="357466"/>
    <lineage>
        <taxon>Eukaryota</taxon>
        <taxon>Viridiplantae</taxon>
        <taxon>Streptophyta</taxon>
        <taxon>Embryophyta</taxon>
        <taxon>Tracheophyta</taxon>
        <taxon>Spermatophyta</taxon>
        <taxon>Magnoliopsida</taxon>
        <taxon>Ranunculales</taxon>
        <taxon>Papaveraceae</taxon>
        <taxon>Papaveroideae</taxon>
        <taxon>Papaver</taxon>
    </lineage>
</organism>
<dbReference type="GO" id="GO:0005681">
    <property type="term" value="C:spliceosomal complex"/>
    <property type="evidence" value="ECO:0007669"/>
    <property type="project" value="TreeGrafter"/>
</dbReference>
<dbReference type="PANTHER" id="PTHR14978">
    <property type="entry name" value="BETA-CATENIN-LIKE PROTEIN 1 NUCLEAR ASSOCIATED PROTEIN"/>
    <property type="match status" value="1"/>
</dbReference>
<evidence type="ECO:0000259" key="7">
    <source>
        <dbReference type="Pfam" id="PF08216"/>
    </source>
</evidence>
<feature type="compositionally biased region" description="Basic and acidic residues" evidence="6">
    <location>
        <begin position="391"/>
        <end position="416"/>
    </location>
</feature>
<evidence type="ECO:0000256" key="5">
    <source>
        <dbReference type="ARBA" id="ARBA00023242"/>
    </source>
</evidence>
<comment type="subcellular location">
    <subcellularLocation>
        <location evidence="1">Nucleus</location>
    </subcellularLocation>
</comment>
<evidence type="ECO:0000256" key="3">
    <source>
        <dbReference type="ARBA" id="ARBA00022737"/>
    </source>
</evidence>
<keyword evidence="9" id="KW-1185">Reference proteome</keyword>
<gene>
    <name evidence="8" type="ORF">MKW98_010655</name>
</gene>
<dbReference type="PANTHER" id="PTHR14978:SF0">
    <property type="entry name" value="BETA-CATENIN-LIKE PROTEIN 1"/>
    <property type="match status" value="1"/>
</dbReference>
<dbReference type="AlphaFoldDB" id="A0AAD4SGD8"/>
<protein>
    <recommendedName>
        <fullName evidence="7">Beta-catenin-like protein 1 N-terminal domain-containing protein</fullName>
    </recommendedName>
</protein>
<evidence type="ECO:0000256" key="1">
    <source>
        <dbReference type="ARBA" id="ARBA00004123"/>
    </source>
</evidence>
<dbReference type="InterPro" id="IPR013180">
    <property type="entry name" value="CTNNBL1_N"/>
</dbReference>
<feature type="region of interest" description="Disordered" evidence="6">
    <location>
        <begin position="379"/>
        <end position="416"/>
    </location>
</feature>
<comment type="caution">
    <text evidence="8">The sequence shown here is derived from an EMBL/GenBank/DDBJ whole genome shotgun (WGS) entry which is preliminary data.</text>
</comment>
<dbReference type="InterPro" id="IPR039678">
    <property type="entry name" value="CTNNBL1"/>
</dbReference>
<feature type="domain" description="Beta-catenin-like protein 1 N-terminal" evidence="7">
    <location>
        <begin position="247"/>
        <end position="336"/>
    </location>
</feature>
<evidence type="ECO:0000313" key="8">
    <source>
        <dbReference type="EMBL" id="KAI3907305.1"/>
    </source>
</evidence>
<dbReference type="SUPFAM" id="SSF48371">
    <property type="entry name" value="ARM repeat"/>
    <property type="match status" value="1"/>
</dbReference>
<reference evidence="8" key="1">
    <citation type="submission" date="2022-04" db="EMBL/GenBank/DDBJ databases">
        <title>A functionally conserved STORR gene fusion in Papaver species that diverged 16.8 million years ago.</title>
        <authorList>
            <person name="Catania T."/>
        </authorList>
    </citation>
    <scope>NUCLEOTIDE SEQUENCE</scope>
    <source>
        <strain evidence="8">S-188037</strain>
    </source>
</reference>
<feature type="domain" description="Beta-catenin-like protein 1 N-terminal" evidence="7">
    <location>
        <begin position="43"/>
        <end position="238"/>
    </location>
</feature>
<evidence type="ECO:0000313" key="9">
    <source>
        <dbReference type="Proteomes" id="UP001202328"/>
    </source>
</evidence>
<name>A0AAD4SGD8_9MAGN</name>
<dbReference type="Proteomes" id="UP001202328">
    <property type="component" value="Unassembled WGS sequence"/>
</dbReference>
<dbReference type="Pfam" id="PF08216">
    <property type="entry name" value="CTNNBL"/>
    <property type="match status" value="2"/>
</dbReference>
<dbReference type="InterPro" id="IPR011989">
    <property type="entry name" value="ARM-like"/>
</dbReference>
<dbReference type="Gene3D" id="1.25.10.10">
    <property type="entry name" value="Leucine-rich Repeat Variant"/>
    <property type="match status" value="2"/>
</dbReference>
<evidence type="ECO:0000256" key="6">
    <source>
        <dbReference type="SAM" id="MobiDB-lite"/>
    </source>
</evidence>
<dbReference type="InterPro" id="IPR016024">
    <property type="entry name" value="ARM-type_fold"/>
</dbReference>
<keyword evidence="3" id="KW-0677">Repeat</keyword>
<keyword evidence="4" id="KW-0175">Coiled coil</keyword>
<sequence length="416" mass="47577">MATPGEFSSPVDEIIFPMPECLRPRRETADELYSSFQLRLEAYGAEPDRLGESEEALIEIIRKMRMTKSVSPKVYQELVQLEVFEPMVGLLANCGKILASQILLAFEKLTYGDIYLMHDEQAADFVDLLVKCQAVEAIVSCFFRFSEDDHVVYGALQTIAHMIFLRPNVAEIVGKQTELINWVLEVLKTKGCDYKKQYTAGLLTTILQYTSKENILELGKMGTVDVVVEALLPYTRKEDMLDQEISSSITHKSDEIEGHLMSLITTLTDGSTGVKKDTLLDKFEENDYKIIGWLLDLFTRYSLQVYAAANHLKKKQLDRSELYDEKLEYGLSTLQIKFKELKKDVLEILKEYRDNIGNDDEAEEIAAKTVINEYIVSLEKEENPNSQGVSTKKEKEKENPDQQGEQEERIIRRARP</sequence>
<keyword evidence="2" id="KW-0597">Phosphoprotein</keyword>